<dbReference type="Gene3D" id="6.10.250.3150">
    <property type="match status" value="1"/>
</dbReference>
<evidence type="ECO:0000256" key="1">
    <source>
        <dbReference type="ARBA" id="ARBA00022729"/>
    </source>
</evidence>
<protein>
    <recommendedName>
        <fullName evidence="3">Peptidoglycan hydrolase PcsB coiled-coil domain-containing protein</fullName>
    </recommendedName>
</protein>
<dbReference type="Proteomes" id="UP000176740">
    <property type="component" value="Unassembled WGS sequence"/>
</dbReference>
<dbReference type="InterPro" id="IPR057309">
    <property type="entry name" value="PcsB_CC"/>
</dbReference>
<organism evidence="4 5">
    <name type="scientific">Candidatus Curtissbacteria bacterium RIFCSPLOWO2_01_FULL_38_11b</name>
    <dbReference type="NCBI Taxonomy" id="1797725"/>
    <lineage>
        <taxon>Bacteria</taxon>
        <taxon>Candidatus Curtissiibacteriota</taxon>
    </lineage>
</organism>
<dbReference type="GO" id="GO:0004222">
    <property type="term" value="F:metalloendopeptidase activity"/>
    <property type="evidence" value="ECO:0007669"/>
    <property type="project" value="TreeGrafter"/>
</dbReference>
<proteinExistence type="predicted"/>
<reference evidence="4 5" key="1">
    <citation type="journal article" date="2016" name="Nat. Commun.">
        <title>Thousands of microbial genomes shed light on interconnected biogeochemical processes in an aquifer system.</title>
        <authorList>
            <person name="Anantharaman K."/>
            <person name="Brown C.T."/>
            <person name="Hug L.A."/>
            <person name="Sharon I."/>
            <person name="Castelle C.J."/>
            <person name="Probst A.J."/>
            <person name="Thomas B.C."/>
            <person name="Singh A."/>
            <person name="Wilkins M.J."/>
            <person name="Karaoz U."/>
            <person name="Brodie E.L."/>
            <person name="Williams K.H."/>
            <person name="Hubbard S.S."/>
            <person name="Banfield J.F."/>
        </authorList>
    </citation>
    <scope>NUCLEOTIDE SEQUENCE [LARGE SCALE GENOMIC DNA]</scope>
</reference>
<dbReference type="PANTHER" id="PTHR21666:SF270">
    <property type="entry name" value="MUREIN HYDROLASE ACTIVATOR ENVC"/>
    <property type="match status" value="1"/>
</dbReference>
<dbReference type="InterPro" id="IPR011055">
    <property type="entry name" value="Dup_hybrid_motif"/>
</dbReference>
<keyword evidence="1" id="KW-0732">Signal</keyword>
<evidence type="ECO:0000313" key="5">
    <source>
        <dbReference type="Proteomes" id="UP000176740"/>
    </source>
</evidence>
<gene>
    <name evidence="4" type="ORF">A3A49_02515</name>
</gene>
<dbReference type="PANTHER" id="PTHR21666">
    <property type="entry name" value="PEPTIDASE-RELATED"/>
    <property type="match status" value="1"/>
</dbReference>
<dbReference type="SUPFAM" id="SSF51261">
    <property type="entry name" value="Duplicated hybrid motif"/>
    <property type="match status" value="2"/>
</dbReference>
<dbReference type="InterPro" id="IPR050570">
    <property type="entry name" value="Cell_wall_metabolism_enzyme"/>
</dbReference>
<evidence type="ECO:0000313" key="4">
    <source>
        <dbReference type="EMBL" id="OGD96964.1"/>
    </source>
</evidence>
<feature type="coiled-coil region" evidence="2">
    <location>
        <begin position="158"/>
        <end position="227"/>
    </location>
</feature>
<comment type="caution">
    <text evidence="4">The sequence shown here is derived from an EMBL/GenBank/DDBJ whole genome shotgun (WGS) entry which is preliminary data.</text>
</comment>
<name>A0A1F5GYU1_9BACT</name>
<accession>A0A1F5GYU1</accession>
<dbReference type="Pfam" id="PF24568">
    <property type="entry name" value="CC_PcsB"/>
    <property type="match status" value="1"/>
</dbReference>
<evidence type="ECO:0000259" key="3">
    <source>
        <dbReference type="Pfam" id="PF24568"/>
    </source>
</evidence>
<dbReference type="Gene3D" id="2.70.70.10">
    <property type="entry name" value="Glucose Permease (Domain IIA)"/>
    <property type="match status" value="2"/>
</dbReference>
<dbReference type="AlphaFoldDB" id="A0A1F5GYU1"/>
<sequence length="394" mass="43864">MKIKFVFFLLPLIIILFVTGKTYGVSLDECEKDASANLSECVDLFSQKINDLSTQKRTLSSQIAQFDTQIKVTQLKITDAQNTIEKLEKEIGVLSFRIGYVNQSIDKLEELVKKRIVATYQQSFVSNLELVVASNDFSDLILKLQYLKQVQENDKKILASLQETRSNYANQKDERETKQAAIEENKVKLEQLKAGLDTQKAEKQAFLAVTKNDEARYQRLLAQAEAERAIVFGGGKDVFIRDVSQGETIGIIASYSTSPGCSSGAHLHFEVHKNGSVQDPNNYLQSTSVNYPKDYNFEIYGSVNPRGDLPWPINGPIQINQGFGVQRNSSFYGPAGHQGIDMDSLSSSAVKAVRSGKLYGGSIQCGGKYAGALYYAKIEHDDGLITWYLHTVPQ</sequence>
<evidence type="ECO:0000256" key="2">
    <source>
        <dbReference type="SAM" id="Coils"/>
    </source>
</evidence>
<keyword evidence="2" id="KW-0175">Coiled coil</keyword>
<dbReference type="STRING" id="1797725.A3A49_02515"/>
<feature type="coiled-coil region" evidence="2">
    <location>
        <begin position="70"/>
        <end position="97"/>
    </location>
</feature>
<feature type="domain" description="Peptidoglycan hydrolase PcsB coiled-coil" evidence="3">
    <location>
        <begin position="101"/>
        <end position="164"/>
    </location>
</feature>
<dbReference type="EMBL" id="MFBO01000041">
    <property type="protein sequence ID" value="OGD96964.1"/>
    <property type="molecule type" value="Genomic_DNA"/>
</dbReference>